<dbReference type="PROSITE" id="PS00080">
    <property type="entry name" value="MULTICOPPER_OXIDASE2"/>
    <property type="match status" value="1"/>
</dbReference>
<dbReference type="GO" id="GO:0006879">
    <property type="term" value="P:intracellular iron ion homeostasis"/>
    <property type="evidence" value="ECO:0007669"/>
    <property type="project" value="Ensembl"/>
</dbReference>
<proteinExistence type="inferred from homology"/>
<dbReference type="EC" id="1.16.3.1" evidence="5"/>
<evidence type="ECO:0000256" key="18">
    <source>
        <dbReference type="ARBA" id="ARBA00050279"/>
    </source>
</evidence>
<dbReference type="InterPro" id="IPR033138">
    <property type="entry name" value="Cu_oxidase_CS"/>
</dbReference>
<organism evidence="31 32">
    <name type="scientific">Sarcophilus harrisii</name>
    <name type="common">Tasmanian devil</name>
    <name type="synonym">Sarcophilus laniarius</name>
    <dbReference type="NCBI Taxonomy" id="9305"/>
    <lineage>
        <taxon>Eukaryota</taxon>
        <taxon>Metazoa</taxon>
        <taxon>Chordata</taxon>
        <taxon>Craniata</taxon>
        <taxon>Vertebrata</taxon>
        <taxon>Euteleostomi</taxon>
        <taxon>Mammalia</taxon>
        <taxon>Metatheria</taxon>
        <taxon>Dasyuromorphia</taxon>
        <taxon>Dasyuridae</taxon>
        <taxon>Sarcophilus</taxon>
    </lineage>
</organism>
<dbReference type="FunFam" id="2.60.40.420:FF:000015">
    <property type="entry name" value="Ceruloplasmin"/>
    <property type="match status" value="1"/>
</dbReference>
<dbReference type="EC" id="1.16.3.4" evidence="15"/>
<dbReference type="EC" id="1.11.1.27" evidence="13"/>
<keyword evidence="6" id="KW-0964">Secreted</keyword>
<dbReference type="GO" id="GO:0005615">
    <property type="term" value="C:extracellular space"/>
    <property type="evidence" value="ECO:0007669"/>
    <property type="project" value="Ensembl"/>
</dbReference>
<dbReference type="Pfam" id="PF00394">
    <property type="entry name" value="Cu-oxidase"/>
    <property type="match status" value="1"/>
</dbReference>
<dbReference type="FunFam" id="2.60.40.420:FF:000033">
    <property type="entry name" value="Ceruloplasmin"/>
    <property type="match status" value="1"/>
</dbReference>
<feature type="signal peptide" evidence="27">
    <location>
        <begin position="1"/>
        <end position="19"/>
    </location>
</feature>
<dbReference type="GO" id="GO:0006878">
    <property type="term" value="P:intracellular copper ion homeostasis"/>
    <property type="evidence" value="ECO:0007669"/>
    <property type="project" value="Ensembl"/>
</dbReference>
<dbReference type="GeneTree" id="ENSGT00940000155866"/>
<dbReference type="GO" id="GO:0047066">
    <property type="term" value="F:phospholipid-hydroperoxide glutathione peroxidase activity"/>
    <property type="evidence" value="ECO:0007669"/>
    <property type="project" value="Ensembl"/>
</dbReference>
<dbReference type="InterPro" id="IPR048236">
    <property type="entry name" value="Ceruloplasmin-like_CuRO_5"/>
</dbReference>
<evidence type="ECO:0000259" key="29">
    <source>
        <dbReference type="Pfam" id="PF07731"/>
    </source>
</evidence>
<dbReference type="GO" id="GO:0005886">
    <property type="term" value="C:plasma membrane"/>
    <property type="evidence" value="ECO:0007669"/>
    <property type="project" value="TreeGrafter"/>
</dbReference>
<comment type="catalytic activity">
    <reaction evidence="17">
        <text>a hydroperoxide + 2 glutathione = an alcohol + glutathione disulfide + H2O</text>
        <dbReference type="Rhea" id="RHEA:62632"/>
        <dbReference type="ChEBI" id="CHEBI:15377"/>
        <dbReference type="ChEBI" id="CHEBI:30879"/>
        <dbReference type="ChEBI" id="CHEBI:35924"/>
        <dbReference type="ChEBI" id="CHEBI:57925"/>
        <dbReference type="ChEBI" id="CHEBI:58297"/>
        <dbReference type="EC" id="1.11.1.27"/>
    </reaction>
    <physiologicalReaction direction="left-to-right" evidence="17">
        <dbReference type="Rhea" id="RHEA:62633"/>
    </physiologicalReaction>
</comment>
<comment type="catalytic activity">
    <reaction evidence="16">
        <text>4 Cu(+) + O2 + 4 H(+) = 4 Cu(2+) + 2 H2O</text>
        <dbReference type="Rhea" id="RHEA:30083"/>
        <dbReference type="ChEBI" id="CHEBI:15377"/>
        <dbReference type="ChEBI" id="CHEBI:15378"/>
        <dbReference type="ChEBI" id="CHEBI:15379"/>
        <dbReference type="ChEBI" id="CHEBI:29036"/>
        <dbReference type="ChEBI" id="CHEBI:49552"/>
        <dbReference type="EC" id="1.16.3.4"/>
    </reaction>
    <physiologicalReaction direction="left-to-right" evidence="16">
        <dbReference type="Rhea" id="RHEA:30084"/>
    </physiologicalReaction>
</comment>
<accession>A0A7N4V394</accession>
<name>A0A7N4V394_SARHA</name>
<comment type="catalytic activity">
    <reaction evidence="19">
        <text>4 Fe(2+) + O2 + 4 H(+) = 4 Fe(3+) + 2 H2O</text>
        <dbReference type="Rhea" id="RHEA:11148"/>
        <dbReference type="ChEBI" id="CHEBI:15377"/>
        <dbReference type="ChEBI" id="CHEBI:15378"/>
        <dbReference type="ChEBI" id="CHEBI:15379"/>
        <dbReference type="ChEBI" id="CHEBI:29033"/>
        <dbReference type="ChEBI" id="CHEBI:29034"/>
        <dbReference type="EC" id="1.16.3.1"/>
    </reaction>
    <physiologicalReaction direction="right-to-left" evidence="19">
        <dbReference type="Rhea" id="RHEA:11150"/>
    </physiologicalReaction>
</comment>
<feature type="chain" id="PRO_5029564182" description="Ceruloplasmin" evidence="27">
    <location>
        <begin position="20"/>
        <end position="1096"/>
    </location>
</feature>
<evidence type="ECO:0000256" key="6">
    <source>
        <dbReference type="ARBA" id="ARBA00022525"/>
    </source>
</evidence>
<keyword evidence="10" id="KW-0560">Oxidoreductase</keyword>
<dbReference type="EC" id="1.11.1.9" evidence="4"/>
<comment type="subunit">
    <text evidence="21">Found in a complex with MPO and LTF; interacts directly with MPO and LTF, which allows Fe(3+) incorporation into LTF, activation of CP ferroxidase activity and protection of CP antioxidant properties by MPO.</text>
</comment>
<keyword evidence="9" id="KW-0677">Repeat</keyword>
<reference evidence="31" key="3">
    <citation type="submission" date="2025-09" db="UniProtKB">
        <authorList>
            <consortium name="Ensembl"/>
        </authorList>
    </citation>
    <scope>IDENTIFICATION</scope>
</reference>
<dbReference type="Gene3D" id="2.60.40.420">
    <property type="entry name" value="Cupredoxins - blue copper proteins"/>
    <property type="match status" value="4"/>
</dbReference>
<feature type="domain" description="Plastocyanin-like" evidence="30">
    <location>
        <begin position="93"/>
        <end position="203"/>
    </location>
</feature>
<dbReference type="PROSITE" id="PS00079">
    <property type="entry name" value="MULTICOPPER_OXIDASE1"/>
    <property type="match status" value="3"/>
</dbReference>
<evidence type="ECO:0000256" key="3">
    <source>
        <dbReference type="ARBA" id="ARBA00010609"/>
    </source>
</evidence>
<evidence type="ECO:0000256" key="13">
    <source>
        <dbReference type="ARBA" id="ARBA00026115"/>
    </source>
</evidence>
<dbReference type="InterPro" id="IPR001117">
    <property type="entry name" value="Cu-oxidase_2nd"/>
</dbReference>
<evidence type="ECO:0000259" key="28">
    <source>
        <dbReference type="Pfam" id="PF00394"/>
    </source>
</evidence>
<dbReference type="FunCoup" id="A0A7N4V394">
    <property type="interactions" value="248"/>
</dbReference>
<protein>
    <recommendedName>
        <fullName evidence="22">Ceruloplasmin</fullName>
        <ecNumber evidence="13">1.11.1.27</ecNumber>
        <ecNumber evidence="4">1.11.1.9</ecNumber>
        <ecNumber evidence="5">1.16.3.1</ecNumber>
        <ecNumber evidence="15">1.16.3.4</ecNumber>
    </recommendedName>
    <alternativeName>
        <fullName evidence="26">Cuproxidase ceruloplasmin</fullName>
    </alternativeName>
    <alternativeName>
        <fullName evidence="25">Ferroxidase ceruloplasmin</fullName>
    </alternativeName>
    <alternativeName>
        <fullName evidence="23">Glutathione peroxidase ceruloplasmin</fullName>
    </alternativeName>
    <alternativeName>
        <fullName evidence="24">Glutathione-dependent peroxiredoxin ceruloplasmin</fullName>
    </alternativeName>
</protein>
<dbReference type="PANTHER" id="PTHR11709">
    <property type="entry name" value="MULTI-COPPER OXIDASE"/>
    <property type="match status" value="1"/>
</dbReference>
<dbReference type="CDD" id="cd04225">
    <property type="entry name" value="CuRO_5_ceruloplasmin"/>
    <property type="match status" value="1"/>
</dbReference>
<comment type="cofactor">
    <cofactor evidence="1">
        <name>Cu(2+)</name>
        <dbReference type="ChEBI" id="CHEBI:29036"/>
    </cofactor>
</comment>
<keyword evidence="32" id="KW-1185">Reference proteome</keyword>
<feature type="domain" description="Plastocyanin-like" evidence="28">
    <location>
        <begin position="224"/>
        <end position="356"/>
    </location>
</feature>
<dbReference type="InterPro" id="IPR011707">
    <property type="entry name" value="Cu-oxidase-like_N"/>
</dbReference>
<dbReference type="GO" id="GO:0051087">
    <property type="term" value="F:protein-folding chaperone binding"/>
    <property type="evidence" value="ECO:0007669"/>
    <property type="project" value="Ensembl"/>
</dbReference>
<evidence type="ECO:0000256" key="20">
    <source>
        <dbReference type="ARBA" id="ARBA00057991"/>
    </source>
</evidence>
<evidence type="ECO:0000256" key="5">
    <source>
        <dbReference type="ARBA" id="ARBA00013107"/>
    </source>
</evidence>
<evidence type="ECO:0000256" key="2">
    <source>
        <dbReference type="ARBA" id="ARBA00004613"/>
    </source>
</evidence>
<evidence type="ECO:0000256" key="25">
    <source>
        <dbReference type="ARBA" id="ARBA00080685"/>
    </source>
</evidence>
<dbReference type="FunFam" id="2.60.40.420:FF:000037">
    <property type="entry name" value="Ceruloplasmin"/>
    <property type="match status" value="1"/>
</dbReference>
<dbReference type="InterPro" id="IPR008972">
    <property type="entry name" value="Cupredoxin"/>
</dbReference>
<comment type="subcellular location">
    <subcellularLocation>
        <location evidence="2">Secreted</location>
    </subcellularLocation>
</comment>
<keyword evidence="12" id="KW-0325">Glycoprotein</keyword>
<evidence type="ECO:0000256" key="8">
    <source>
        <dbReference type="ARBA" id="ARBA00022729"/>
    </source>
</evidence>
<evidence type="ECO:0000259" key="30">
    <source>
        <dbReference type="Pfam" id="PF07732"/>
    </source>
</evidence>
<evidence type="ECO:0000256" key="19">
    <source>
        <dbReference type="ARBA" id="ARBA00052510"/>
    </source>
</evidence>
<evidence type="ECO:0000256" key="26">
    <source>
        <dbReference type="ARBA" id="ARBA00082571"/>
    </source>
</evidence>
<keyword evidence="8 27" id="KW-0732">Signal</keyword>
<dbReference type="OrthoDB" id="2121828at2759"/>
<evidence type="ECO:0000256" key="7">
    <source>
        <dbReference type="ARBA" id="ARBA00022723"/>
    </source>
</evidence>
<evidence type="ECO:0000256" key="16">
    <source>
        <dbReference type="ARBA" id="ARBA00048092"/>
    </source>
</evidence>
<evidence type="ECO:0000256" key="15">
    <source>
        <dbReference type="ARBA" id="ARBA00038978"/>
    </source>
</evidence>
<feature type="domain" description="Plastocyanin-like" evidence="30">
    <location>
        <begin position="798"/>
        <end position="858"/>
    </location>
</feature>
<evidence type="ECO:0000256" key="1">
    <source>
        <dbReference type="ARBA" id="ARBA00001973"/>
    </source>
</evidence>
<evidence type="ECO:0000256" key="11">
    <source>
        <dbReference type="ARBA" id="ARBA00023157"/>
    </source>
</evidence>
<dbReference type="KEGG" id="shr:100926484"/>
<dbReference type="PANTHER" id="PTHR11709:SF226">
    <property type="entry name" value="CERULOPLASMIN"/>
    <property type="match status" value="1"/>
</dbReference>
<dbReference type="InParanoid" id="A0A7N4V394"/>
<reference evidence="31" key="2">
    <citation type="submission" date="2025-08" db="UniProtKB">
        <authorList>
            <consortium name="Ensembl"/>
        </authorList>
    </citation>
    <scope>IDENTIFICATION</scope>
</reference>
<evidence type="ECO:0000313" key="32">
    <source>
        <dbReference type="Proteomes" id="UP000007648"/>
    </source>
</evidence>
<keyword evidence="11" id="KW-1015">Disulfide bond</keyword>
<reference evidence="31 32" key="1">
    <citation type="journal article" date="2011" name="Proc. Natl. Acad. Sci. U.S.A.">
        <title>Genetic diversity and population structure of the endangered marsupial Sarcophilus harrisii (Tasmanian devil).</title>
        <authorList>
            <person name="Miller W."/>
            <person name="Hayes V.M."/>
            <person name="Ratan A."/>
            <person name="Petersen D.C."/>
            <person name="Wittekindt N.E."/>
            <person name="Miller J."/>
            <person name="Walenz B."/>
            <person name="Knight J."/>
            <person name="Qi J."/>
            <person name="Zhao F."/>
            <person name="Wang Q."/>
            <person name="Bedoya-Reina O.C."/>
            <person name="Katiyar N."/>
            <person name="Tomsho L.P."/>
            <person name="Kasson L.M."/>
            <person name="Hardie R.A."/>
            <person name="Woodbridge P."/>
            <person name="Tindall E.A."/>
            <person name="Bertelsen M.F."/>
            <person name="Dixon D."/>
            <person name="Pyecroft S."/>
            <person name="Helgen K.M."/>
            <person name="Lesk A.M."/>
            <person name="Pringle T.H."/>
            <person name="Patterson N."/>
            <person name="Zhang Y."/>
            <person name="Kreiss A."/>
            <person name="Woods G.M."/>
            <person name="Jones M.E."/>
            <person name="Schuster S.C."/>
        </authorList>
    </citation>
    <scope>NUCLEOTIDE SEQUENCE [LARGE SCALE GENOMIC DNA]</scope>
</reference>
<dbReference type="SUPFAM" id="SSF49503">
    <property type="entry name" value="Cupredoxins"/>
    <property type="match status" value="6"/>
</dbReference>
<dbReference type="Pfam" id="PF07731">
    <property type="entry name" value="Cu-oxidase_2"/>
    <property type="match status" value="1"/>
</dbReference>
<dbReference type="InterPro" id="IPR011706">
    <property type="entry name" value="Cu-oxidase_C"/>
</dbReference>
<dbReference type="GO" id="GO:0004322">
    <property type="term" value="F:ferroxidase activity"/>
    <property type="evidence" value="ECO:0007669"/>
    <property type="project" value="UniProtKB-EC"/>
</dbReference>
<dbReference type="GO" id="GO:0006826">
    <property type="term" value="P:iron ion transport"/>
    <property type="evidence" value="ECO:0007669"/>
    <property type="project" value="TreeGrafter"/>
</dbReference>
<dbReference type="InterPro" id="IPR045087">
    <property type="entry name" value="Cu-oxidase_fam"/>
</dbReference>
<comment type="function">
    <text evidence="20">Multifunctional blue, copper-binding (6-7 atoms per molecule) glycoprotein. It has ferroxidase activity oxidizing Fe(2+) to Fe(3+) without releasing radical oxygen species. It is involved in iron transport across the cell membrane. Copper ions provide a large number of enzymatic activites. Oxidizes highly toxic ferrous ions to the ferric state for further incorporation onto apo-transferrins, catalyzes Cu(+) oxidation and promotes the oxidation of biogenic amines such as norepinephrin and serotonin. Provides Cu(2+) ions for the ascorbate-mediated deaminase degradation of the heparan sulfate chains of GPC1. Has glutathione peroxidase-like activity, can remove both hydrogen peroxide and lipid hydroperoxide in the presence of thiols. Also shows NO-oxidase and NO2 synthase activities that determine endocrine NO homeostasis.</text>
</comment>
<dbReference type="GO" id="GO:0004602">
    <property type="term" value="F:glutathione peroxidase activity"/>
    <property type="evidence" value="ECO:0007669"/>
    <property type="project" value="UniProtKB-EC"/>
</dbReference>
<evidence type="ECO:0000256" key="21">
    <source>
        <dbReference type="ARBA" id="ARBA00062165"/>
    </source>
</evidence>
<evidence type="ECO:0000256" key="27">
    <source>
        <dbReference type="SAM" id="SignalP"/>
    </source>
</evidence>
<feature type="domain" description="Plastocyanin-like" evidence="29">
    <location>
        <begin position="947"/>
        <end position="1048"/>
    </location>
</feature>
<dbReference type="Proteomes" id="UP000007648">
    <property type="component" value="Unassembled WGS sequence"/>
</dbReference>
<gene>
    <name evidence="31" type="primary">CP</name>
</gene>
<sequence length="1096" mass="125457">MQFLLLVSFLFFYSTQVWARERHYYIGIIETAWNYAPISDEKKLNFEELEPESKLYLQRGPDRIGSTYKKAIYVQYTDNLFTTIIEKPSWLGFVGPIIRAETGDKVFVHVRNFASRAYTFHAHGITYYKDHEGALYPDNTTGPLINDDKLQPGAQYTYELFVHEQQGPGLEDSNCVSRIYHSHIDAPRDIASGLIGPLIICKKDTLDNEKEKDIDKEFVVMFSVVDENMSWYLEENINTYCSGKVEEDKEDFQESNRMYSINGYTFGSLPGFTMCAEDKVKWYLFGMGNEIDVHAAFFHGQTLTNQHHRVDTINLFPATLIDALMVAKNPGEWLLSCQNFNHMKAGLKAFFQVQDCKKPSYDNVDGKTIRHYYIAAEEIIWNYAPSGVDLDAPGSSSEVFFKQGADRIGGIYKKLVFREYTSDAFTQRKDRLPEEKHLGILGPVIKTEVGETIKVTFFNKSPFPLSIQPTGVRFDKHNEGSHYNSLHEGISFTSPSSNVTPQTKFTYEWTVPDGVGPTYQDPNCLTKMYYSGVNPIKDMFTGLIGPLIICRKGSLDSDGRQIGMDKEFYLFPLVFDENESLFLDENIQMFTKEPHQVDKEDADFQESNKMHSINGFMYWNQPGLEMCLGDTVSWHLFSAGNEADIHGIYFAGNTFLSRGEQKDTANLFPQTSLTLLMTPDSAGLFDVVCLTTDHYTGGMKQKYLVKECEKSISDTTLYLHQKVYYIAAKEVEWDYSPSRHWEEKLHNLQEQQNVSNVFLDKEEFFIGSKYKKAVYRQYTDNTFSTPRERKEDEEHLGILGPQLMGYVGGKVIIVFKNMASRPYSIHAHGVKTPNSVVVPTQPGQTQTYTWEIPQRSGAGIEDSPCIPWAYYSTVDQVKDLYSGLIGPLIICRRPFRPVYGAIKKLQFSLLFLVFDENESWYLDENIQTYSAAPEKVNKEDEDFIESNKMHAINGLMFGNLHGLTMRVGDKVNWYLMAMGNEIDLHSVHFHGHSFEYKFGGVYRSDVFDLFPGTSQTIEMYPNVPGTWLLHCHVTDHIHAGMETTYTVLKNEGGNWKEQDLLSNKGSPQTHRKIIDMKYQFLVLLTIFSQLSITGQL</sequence>
<evidence type="ECO:0000256" key="4">
    <source>
        <dbReference type="ARBA" id="ARBA00012310"/>
    </source>
</evidence>
<dbReference type="FunFam" id="2.60.40.420:FF:000009">
    <property type="entry name" value="Ceruloplasmin"/>
    <property type="match status" value="1"/>
</dbReference>
<evidence type="ECO:0000256" key="14">
    <source>
        <dbReference type="ARBA" id="ARBA00036108"/>
    </source>
</evidence>
<comment type="catalytic activity">
    <reaction evidence="14">
        <text>2 glutathione + H2O2 = glutathione disulfide + 2 H2O</text>
        <dbReference type="Rhea" id="RHEA:16833"/>
        <dbReference type="ChEBI" id="CHEBI:15377"/>
        <dbReference type="ChEBI" id="CHEBI:16240"/>
        <dbReference type="ChEBI" id="CHEBI:57925"/>
        <dbReference type="ChEBI" id="CHEBI:58297"/>
        <dbReference type="EC" id="1.11.1.9"/>
    </reaction>
    <physiologicalReaction direction="left-to-right" evidence="14">
        <dbReference type="Rhea" id="RHEA:16834"/>
    </physiologicalReaction>
</comment>
<evidence type="ECO:0000256" key="24">
    <source>
        <dbReference type="ARBA" id="ARBA00078105"/>
    </source>
</evidence>
<dbReference type="GO" id="GO:0005507">
    <property type="term" value="F:copper ion binding"/>
    <property type="evidence" value="ECO:0007669"/>
    <property type="project" value="InterPro"/>
</dbReference>
<dbReference type="AlphaFoldDB" id="A0A7N4V394"/>
<dbReference type="Ensembl" id="ENSSHAT00000052367.1">
    <property type="protein sequence ID" value="ENSSHAP00000036090.1"/>
    <property type="gene ID" value="ENSSHAG00000018952.2"/>
</dbReference>
<dbReference type="FunFam" id="2.60.40.420:FF:000028">
    <property type="entry name" value="Ceruloplasmin"/>
    <property type="match status" value="1"/>
</dbReference>
<evidence type="ECO:0000256" key="23">
    <source>
        <dbReference type="ARBA" id="ARBA00077782"/>
    </source>
</evidence>
<comment type="catalytic activity">
    <reaction evidence="18">
        <text>4 nitric oxide + O2 + 2 H2O = 4 nitrite + 4 H(+)</text>
        <dbReference type="Rhea" id="RHEA:78539"/>
        <dbReference type="ChEBI" id="CHEBI:15377"/>
        <dbReference type="ChEBI" id="CHEBI:15378"/>
        <dbReference type="ChEBI" id="CHEBI:15379"/>
        <dbReference type="ChEBI" id="CHEBI:16301"/>
        <dbReference type="ChEBI" id="CHEBI:16480"/>
    </reaction>
    <physiologicalReaction direction="left-to-right" evidence="18">
        <dbReference type="Rhea" id="RHEA:78540"/>
    </physiologicalReaction>
</comment>
<evidence type="ECO:0000256" key="22">
    <source>
        <dbReference type="ARBA" id="ARBA00072777"/>
    </source>
</evidence>
<dbReference type="InterPro" id="IPR002355">
    <property type="entry name" value="Cu_oxidase_Cu_BS"/>
</dbReference>
<evidence type="ECO:0000313" key="31">
    <source>
        <dbReference type="Ensembl" id="ENSSHAP00000036090.1"/>
    </source>
</evidence>
<comment type="similarity">
    <text evidence="3">Belongs to the multicopper oxidase family.</text>
</comment>
<evidence type="ECO:0000256" key="10">
    <source>
        <dbReference type="ARBA" id="ARBA00023002"/>
    </source>
</evidence>
<keyword evidence="7" id="KW-0479">Metal-binding</keyword>
<evidence type="ECO:0000256" key="12">
    <source>
        <dbReference type="ARBA" id="ARBA00023180"/>
    </source>
</evidence>
<evidence type="ECO:0000256" key="17">
    <source>
        <dbReference type="ARBA" id="ARBA00050220"/>
    </source>
</evidence>
<evidence type="ECO:0000256" key="9">
    <source>
        <dbReference type="ARBA" id="ARBA00022737"/>
    </source>
</evidence>
<dbReference type="Pfam" id="PF07732">
    <property type="entry name" value="Cu-oxidase_3"/>
    <property type="match status" value="2"/>
</dbReference>